<protein>
    <submittedName>
        <fullName evidence="9">Alanine:cation symporter family protein</fullName>
    </submittedName>
</protein>
<dbReference type="Pfam" id="PF01235">
    <property type="entry name" value="Na_Ala_symp"/>
    <property type="match status" value="1"/>
</dbReference>
<reference evidence="9 10" key="1">
    <citation type="submission" date="2020-10" db="EMBL/GenBank/DDBJ databases">
        <title>ChiBAC.</title>
        <authorList>
            <person name="Zenner C."/>
            <person name="Hitch T.C.A."/>
            <person name="Clavel T."/>
        </authorList>
    </citation>
    <scope>NUCLEOTIDE SEQUENCE [LARGE SCALE GENOMIC DNA]</scope>
    <source>
        <strain evidence="9 10">DSM 108706</strain>
    </source>
</reference>
<keyword evidence="5 8" id="KW-0812">Transmembrane</keyword>
<keyword evidence="4 8" id="KW-1003">Cell membrane</keyword>
<evidence type="ECO:0000256" key="3">
    <source>
        <dbReference type="ARBA" id="ARBA00022448"/>
    </source>
</evidence>
<organism evidence="9 10">
    <name type="scientific">Gallibacter intestinalis</name>
    <dbReference type="NCBI Taxonomy" id="2779356"/>
    <lineage>
        <taxon>Bacteria</taxon>
        <taxon>Bacillati</taxon>
        <taxon>Bacillota</taxon>
        <taxon>Clostridia</taxon>
        <taxon>Eubacteriales</taxon>
        <taxon>Eubacteriaceae</taxon>
        <taxon>Gallibacter</taxon>
    </lineage>
</organism>
<feature type="transmembrane region" description="Helical" evidence="8">
    <location>
        <begin position="185"/>
        <end position="203"/>
    </location>
</feature>
<evidence type="ECO:0000256" key="4">
    <source>
        <dbReference type="ARBA" id="ARBA00022475"/>
    </source>
</evidence>
<feature type="transmembrane region" description="Helical" evidence="8">
    <location>
        <begin position="303"/>
        <end position="324"/>
    </location>
</feature>
<sequence length="474" mass="50864">MDKLMDVLNGYIGTLNDFMYSKFLIIILVACGLYFTIRTGAAQIRLFPNSIKCVMEKGEEGKVSSFQALMVATASRVGTGNISGVATAIVLGGPGAIFWMWLMAIIGSASAFAESTLAQVYKEKDGDGYKGGPAYYIQRALGQRWLGIIFAIILIITYAFGFNGLQSYTLTSAFEVYIDDFSHTMAPIVIGIIVAALAGWMFFRGSKAISKISSIIVPIMAILYIAVGLIVLFMNLDKVPAAAGRVIDSAFNWQAIFGGFAGSCVVQGIKRGLFSNEAGMGSAPNAAATADVKHPAQQGLVQVLSVFIDTILICSTTAFIAILAGPTGALGADGELLNGIPFVQAALESQFGQIGIHFITVSIVLFAFTSLIGNFYYVELNIKYISTNKTFMLIMKILAIAAIFVGANINLTLAWNMADVTMGFMATINIIALFLLGNKAVKVIKDYEKQRKAGKETPVFKAEDVGITNTDLWK</sequence>
<feature type="transmembrane region" description="Helical" evidence="8">
    <location>
        <begin position="354"/>
        <end position="378"/>
    </location>
</feature>
<comment type="caution">
    <text evidence="9">The sequence shown here is derived from an EMBL/GenBank/DDBJ whole genome shotgun (WGS) entry which is preliminary data.</text>
</comment>
<keyword evidence="10" id="KW-1185">Reference proteome</keyword>
<evidence type="ECO:0000313" key="9">
    <source>
        <dbReference type="EMBL" id="MBE5035872.1"/>
    </source>
</evidence>
<keyword evidence="8" id="KW-0769">Symport</keyword>
<feature type="transmembrane region" description="Helical" evidence="8">
    <location>
        <begin position="390"/>
        <end position="409"/>
    </location>
</feature>
<evidence type="ECO:0000256" key="2">
    <source>
        <dbReference type="ARBA" id="ARBA00009261"/>
    </source>
</evidence>
<keyword evidence="7 8" id="KW-0472">Membrane</keyword>
<evidence type="ECO:0000313" key="10">
    <source>
        <dbReference type="Proteomes" id="UP001516588"/>
    </source>
</evidence>
<proteinExistence type="inferred from homology"/>
<dbReference type="EMBL" id="JADCKA010000010">
    <property type="protein sequence ID" value="MBE5035872.1"/>
    <property type="molecule type" value="Genomic_DNA"/>
</dbReference>
<evidence type="ECO:0000256" key="7">
    <source>
        <dbReference type="ARBA" id="ARBA00023136"/>
    </source>
</evidence>
<feature type="transmembrane region" description="Helical" evidence="8">
    <location>
        <begin position="20"/>
        <end position="37"/>
    </location>
</feature>
<keyword evidence="3 8" id="KW-0813">Transport</keyword>
<dbReference type="PANTHER" id="PTHR30330">
    <property type="entry name" value="AGSS FAMILY TRANSPORTER, SODIUM-ALANINE"/>
    <property type="match status" value="1"/>
</dbReference>
<evidence type="ECO:0000256" key="8">
    <source>
        <dbReference type="RuleBase" id="RU363064"/>
    </source>
</evidence>
<dbReference type="PRINTS" id="PR00175">
    <property type="entry name" value="NAALASMPORT"/>
</dbReference>
<evidence type="ECO:0000256" key="6">
    <source>
        <dbReference type="ARBA" id="ARBA00022989"/>
    </source>
</evidence>
<gene>
    <name evidence="9" type="ORF">INF20_06245</name>
</gene>
<evidence type="ECO:0000256" key="1">
    <source>
        <dbReference type="ARBA" id="ARBA00004651"/>
    </source>
</evidence>
<feature type="transmembrane region" description="Helical" evidence="8">
    <location>
        <begin position="251"/>
        <end position="269"/>
    </location>
</feature>
<dbReference type="Proteomes" id="UP001516588">
    <property type="component" value="Unassembled WGS sequence"/>
</dbReference>
<comment type="similarity">
    <text evidence="2 8">Belongs to the alanine or glycine:cation symporter (AGCS) (TC 2.A.25) family.</text>
</comment>
<name>A0ABR9QYB6_9FIRM</name>
<feature type="transmembrane region" description="Helical" evidence="8">
    <location>
        <begin position="421"/>
        <end position="441"/>
    </location>
</feature>
<dbReference type="NCBIfam" id="TIGR00835">
    <property type="entry name" value="agcS"/>
    <property type="match status" value="1"/>
</dbReference>
<dbReference type="InterPro" id="IPR001463">
    <property type="entry name" value="Na/Ala_symport"/>
</dbReference>
<dbReference type="PANTHER" id="PTHR30330:SF1">
    <property type="entry name" value="AMINO-ACID CARRIER PROTEIN ALST"/>
    <property type="match status" value="1"/>
</dbReference>
<comment type="subcellular location">
    <subcellularLocation>
        <location evidence="1 8">Cell membrane</location>
        <topology evidence="1 8">Multi-pass membrane protein</topology>
    </subcellularLocation>
</comment>
<dbReference type="Gene3D" id="1.20.1740.10">
    <property type="entry name" value="Amino acid/polyamine transporter I"/>
    <property type="match status" value="1"/>
</dbReference>
<evidence type="ECO:0000256" key="5">
    <source>
        <dbReference type="ARBA" id="ARBA00022692"/>
    </source>
</evidence>
<accession>A0ABR9QYB6</accession>
<dbReference type="RefSeq" id="WP_226385521.1">
    <property type="nucleotide sequence ID" value="NZ_JADCKA010000010.1"/>
</dbReference>
<feature type="transmembrane region" description="Helical" evidence="8">
    <location>
        <begin position="145"/>
        <end position="165"/>
    </location>
</feature>
<keyword evidence="6 8" id="KW-1133">Transmembrane helix</keyword>
<dbReference type="PROSITE" id="PS00873">
    <property type="entry name" value="NA_ALANINE_SYMP"/>
    <property type="match status" value="1"/>
</dbReference>
<feature type="transmembrane region" description="Helical" evidence="8">
    <location>
        <begin position="215"/>
        <end position="236"/>
    </location>
</feature>